<accession>A0ABV1AT45</accession>
<dbReference type="PIRSF" id="PIRSF016557">
    <property type="entry name" value="Caps_synth_CpsB"/>
    <property type="match status" value="1"/>
</dbReference>
<dbReference type="GO" id="GO:0004725">
    <property type="term" value="F:protein tyrosine phosphatase activity"/>
    <property type="evidence" value="ECO:0007669"/>
    <property type="project" value="UniProtKB-EC"/>
</dbReference>
<organism evidence="6 7">
    <name type="scientific">Blautia intestinihominis</name>
    <dbReference type="NCBI Taxonomy" id="3133152"/>
    <lineage>
        <taxon>Bacteria</taxon>
        <taxon>Bacillati</taxon>
        <taxon>Bacillota</taxon>
        <taxon>Clostridia</taxon>
        <taxon>Lachnospirales</taxon>
        <taxon>Lachnospiraceae</taxon>
        <taxon>Blautia</taxon>
    </lineage>
</organism>
<reference evidence="6 7" key="1">
    <citation type="submission" date="2024-03" db="EMBL/GenBank/DDBJ databases">
        <title>Human intestinal bacterial collection.</title>
        <authorList>
            <person name="Pauvert C."/>
            <person name="Hitch T.C.A."/>
            <person name="Clavel T."/>
        </authorList>
    </citation>
    <scope>NUCLEOTIDE SEQUENCE [LARGE SCALE GENOMIC DNA]</scope>
    <source>
        <strain evidence="6 7">CLA-AA-H95</strain>
    </source>
</reference>
<comment type="caution">
    <text evidence="6">The sequence shown here is derived from an EMBL/GenBank/DDBJ whole genome shotgun (WGS) entry which is preliminary data.</text>
</comment>
<keyword evidence="4" id="KW-0904">Protein phosphatase</keyword>
<evidence type="ECO:0000313" key="6">
    <source>
        <dbReference type="EMBL" id="MEQ2360342.1"/>
    </source>
</evidence>
<keyword evidence="3 6" id="KW-0378">Hydrolase</keyword>
<dbReference type="InterPro" id="IPR032466">
    <property type="entry name" value="Metal_Hydrolase"/>
</dbReference>
<evidence type="ECO:0000256" key="4">
    <source>
        <dbReference type="ARBA" id="ARBA00022912"/>
    </source>
</evidence>
<name>A0ABV1AT45_9FIRM</name>
<keyword evidence="7" id="KW-1185">Reference proteome</keyword>
<evidence type="ECO:0000256" key="1">
    <source>
        <dbReference type="ARBA" id="ARBA00005750"/>
    </source>
</evidence>
<dbReference type="EC" id="3.1.3.48" evidence="2"/>
<gene>
    <name evidence="6" type="ORF">WMO75_18870</name>
</gene>
<evidence type="ECO:0000313" key="7">
    <source>
        <dbReference type="Proteomes" id="UP001446032"/>
    </source>
</evidence>
<comment type="similarity">
    <text evidence="1">Belongs to the metallo-dependent hydrolases superfamily. CpsB/CapC family.</text>
</comment>
<evidence type="ECO:0000256" key="2">
    <source>
        <dbReference type="ARBA" id="ARBA00013064"/>
    </source>
</evidence>
<dbReference type="Proteomes" id="UP001446032">
    <property type="component" value="Unassembled WGS sequence"/>
</dbReference>
<proteinExistence type="inferred from homology"/>
<dbReference type="PANTHER" id="PTHR39181">
    <property type="entry name" value="TYROSINE-PROTEIN PHOSPHATASE YWQE"/>
    <property type="match status" value="1"/>
</dbReference>
<protein>
    <recommendedName>
        <fullName evidence="2">protein-tyrosine-phosphatase</fullName>
        <ecNumber evidence="2">3.1.3.48</ecNumber>
    </recommendedName>
</protein>
<dbReference type="Gene3D" id="3.20.20.140">
    <property type="entry name" value="Metal-dependent hydrolases"/>
    <property type="match status" value="1"/>
</dbReference>
<comment type="catalytic activity">
    <reaction evidence="5">
        <text>O-phospho-L-tyrosyl-[protein] + H2O = L-tyrosyl-[protein] + phosphate</text>
        <dbReference type="Rhea" id="RHEA:10684"/>
        <dbReference type="Rhea" id="RHEA-COMP:10136"/>
        <dbReference type="Rhea" id="RHEA-COMP:20101"/>
        <dbReference type="ChEBI" id="CHEBI:15377"/>
        <dbReference type="ChEBI" id="CHEBI:43474"/>
        <dbReference type="ChEBI" id="CHEBI:46858"/>
        <dbReference type="ChEBI" id="CHEBI:61978"/>
        <dbReference type="EC" id="3.1.3.48"/>
    </reaction>
</comment>
<dbReference type="SUPFAM" id="SSF51556">
    <property type="entry name" value="Metallo-dependent hydrolases"/>
    <property type="match status" value="1"/>
</dbReference>
<dbReference type="EMBL" id="JBBMEI010000132">
    <property type="protein sequence ID" value="MEQ2360342.1"/>
    <property type="molecule type" value="Genomic_DNA"/>
</dbReference>
<sequence>MADRGLFDMHCHIVPAVDDGAQSVKEAFAMLQMEYDQGVRKIIVTPHFRREMFETPSEIIKKHFLVLRRLAEKIGPDFKVFLGCEFHANVEMLDYLRSDKVYSMAGSRYVLTEFSSSTEEKYISDRIYELLSGGYRPIIAHIERYRCMHDLDFVEHLVNKGALMQVNADSVIGKNGHAAKKYCGKLLEEELVSYIGSDCHGSKHRVTRIGDAYAYVTKKMGRQMADEIFIDNPQEILDNAKHCMAAAHR</sequence>
<dbReference type="PANTHER" id="PTHR39181:SF1">
    <property type="entry name" value="TYROSINE-PROTEIN PHOSPHATASE YWQE"/>
    <property type="match status" value="1"/>
</dbReference>
<dbReference type="InterPro" id="IPR016667">
    <property type="entry name" value="Caps_polysacc_synth_CpsB/CapC"/>
</dbReference>
<evidence type="ECO:0000256" key="5">
    <source>
        <dbReference type="ARBA" id="ARBA00051722"/>
    </source>
</evidence>
<evidence type="ECO:0000256" key="3">
    <source>
        <dbReference type="ARBA" id="ARBA00022801"/>
    </source>
</evidence>
<dbReference type="RefSeq" id="WP_291581084.1">
    <property type="nucleotide sequence ID" value="NZ_JBBMEI010000132.1"/>
</dbReference>
<dbReference type="Pfam" id="PF19567">
    <property type="entry name" value="CpsB_CapC"/>
    <property type="match status" value="1"/>
</dbReference>